<dbReference type="RefSeq" id="WP_378257848.1">
    <property type="nucleotide sequence ID" value="NZ_JBHSIT010000006.1"/>
</dbReference>
<comment type="caution">
    <text evidence="2">The sequence shown here is derived from an EMBL/GenBank/DDBJ whole genome shotgun (WGS) entry which is preliminary data.</text>
</comment>
<proteinExistence type="predicted"/>
<keyword evidence="3" id="KW-1185">Reference proteome</keyword>
<accession>A0ABV9U0J7</accession>
<name>A0ABV9U0J7_9ACTN</name>
<evidence type="ECO:0000256" key="1">
    <source>
        <dbReference type="SAM" id="MobiDB-lite"/>
    </source>
</evidence>
<protein>
    <submittedName>
        <fullName evidence="2">Uncharacterized protein</fullName>
    </submittedName>
</protein>
<gene>
    <name evidence="2" type="ORF">ACFPCY_21600</name>
</gene>
<feature type="region of interest" description="Disordered" evidence="1">
    <location>
        <begin position="57"/>
        <end position="105"/>
    </location>
</feature>
<evidence type="ECO:0000313" key="3">
    <source>
        <dbReference type="Proteomes" id="UP001595872"/>
    </source>
</evidence>
<dbReference type="Proteomes" id="UP001595872">
    <property type="component" value="Unassembled WGS sequence"/>
</dbReference>
<organism evidence="2 3">
    <name type="scientific">Actinomadura gamaensis</name>
    <dbReference type="NCBI Taxonomy" id="1763541"/>
    <lineage>
        <taxon>Bacteria</taxon>
        <taxon>Bacillati</taxon>
        <taxon>Actinomycetota</taxon>
        <taxon>Actinomycetes</taxon>
        <taxon>Streptosporangiales</taxon>
        <taxon>Thermomonosporaceae</taxon>
        <taxon>Actinomadura</taxon>
    </lineage>
</organism>
<sequence>MSEPKTVPMAPAERAFMEQRTDASMRGDACERAERLVWQLSYLLEELRVAVNELTAERSGAPGHRREDDVSTLMFPDPEPATGVHSLDSLGSHVTGRFGRRPERR</sequence>
<evidence type="ECO:0000313" key="2">
    <source>
        <dbReference type="EMBL" id="MFC4909931.1"/>
    </source>
</evidence>
<dbReference type="EMBL" id="JBHSIT010000006">
    <property type="protein sequence ID" value="MFC4909931.1"/>
    <property type="molecule type" value="Genomic_DNA"/>
</dbReference>
<reference evidence="3" key="1">
    <citation type="journal article" date="2019" name="Int. J. Syst. Evol. Microbiol.">
        <title>The Global Catalogue of Microorganisms (GCM) 10K type strain sequencing project: providing services to taxonomists for standard genome sequencing and annotation.</title>
        <authorList>
            <consortium name="The Broad Institute Genomics Platform"/>
            <consortium name="The Broad Institute Genome Sequencing Center for Infectious Disease"/>
            <person name="Wu L."/>
            <person name="Ma J."/>
        </authorList>
    </citation>
    <scope>NUCLEOTIDE SEQUENCE [LARGE SCALE GENOMIC DNA]</scope>
    <source>
        <strain evidence="3">KLKA75</strain>
    </source>
</reference>